<sequence length="139" mass="15767">MAIRAGEDLTLVCRYDLNNDTLYSIQWYFNHKQFFLHFPSLTPHSRVVPEMHIDVDLTRSNSSAVTLQNAPRELTGYYKCQVSADAPLFTTLEKSQLVIVEKDDLIRANCTSQGSDPAPNVTWYLNDNQVSQIPSQDGD</sequence>
<dbReference type="Pfam" id="PF08205">
    <property type="entry name" value="C2-set_2"/>
    <property type="match status" value="1"/>
</dbReference>
<dbReference type="PaxDb" id="121845-A0A3Q0J9D5"/>
<dbReference type="Proteomes" id="UP000079169">
    <property type="component" value="Unplaced"/>
</dbReference>
<evidence type="ECO:0000256" key="2">
    <source>
        <dbReference type="ARBA" id="ARBA00022989"/>
    </source>
</evidence>
<dbReference type="Gene3D" id="2.60.40.10">
    <property type="entry name" value="Immunoglobulins"/>
    <property type="match status" value="2"/>
</dbReference>
<organism evidence="5 6">
    <name type="scientific">Diaphorina citri</name>
    <name type="common">Asian citrus psyllid</name>
    <dbReference type="NCBI Taxonomy" id="121845"/>
    <lineage>
        <taxon>Eukaryota</taxon>
        <taxon>Metazoa</taxon>
        <taxon>Ecdysozoa</taxon>
        <taxon>Arthropoda</taxon>
        <taxon>Hexapoda</taxon>
        <taxon>Insecta</taxon>
        <taxon>Pterygota</taxon>
        <taxon>Neoptera</taxon>
        <taxon>Paraneoptera</taxon>
        <taxon>Hemiptera</taxon>
        <taxon>Sternorrhyncha</taxon>
        <taxon>Psylloidea</taxon>
        <taxon>Psyllidae</taxon>
        <taxon>Diaphorininae</taxon>
        <taxon>Diaphorina</taxon>
    </lineage>
</organism>
<keyword evidence="2" id="KW-0472">Membrane</keyword>
<dbReference type="InterPro" id="IPR013106">
    <property type="entry name" value="Ig_V-set"/>
</dbReference>
<dbReference type="GeneID" id="103516998"/>
<keyword evidence="5" id="KW-1185">Reference proteome</keyword>
<keyword evidence="3" id="KW-1015">Disulfide bond</keyword>
<gene>
    <name evidence="6" type="primary">LOC103516998</name>
</gene>
<dbReference type="PROSITE" id="PS50835">
    <property type="entry name" value="IG_LIKE"/>
    <property type="match status" value="1"/>
</dbReference>
<evidence type="ECO:0000256" key="1">
    <source>
        <dbReference type="ARBA" id="ARBA00022692"/>
    </source>
</evidence>
<dbReference type="Pfam" id="PF07686">
    <property type="entry name" value="V-set"/>
    <property type="match status" value="1"/>
</dbReference>
<evidence type="ECO:0000313" key="6">
    <source>
        <dbReference type="RefSeq" id="XP_026685041.1"/>
    </source>
</evidence>
<dbReference type="SUPFAM" id="SSF48726">
    <property type="entry name" value="Immunoglobulin"/>
    <property type="match status" value="2"/>
</dbReference>
<reference evidence="6" key="1">
    <citation type="submission" date="2025-08" db="UniProtKB">
        <authorList>
            <consortium name="RefSeq"/>
        </authorList>
    </citation>
    <scope>IDENTIFICATION</scope>
</reference>
<dbReference type="KEGG" id="dci:103516998"/>
<dbReference type="STRING" id="121845.A0A3Q0J9D5"/>
<dbReference type="InterPro" id="IPR007110">
    <property type="entry name" value="Ig-like_dom"/>
</dbReference>
<dbReference type="InterPro" id="IPR013783">
    <property type="entry name" value="Ig-like_fold"/>
</dbReference>
<keyword evidence="2" id="KW-1133">Transmembrane helix</keyword>
<dbReference type="InterPro" id="IPR036179">
    <property type="entry name" value="Ig-like_dom_sf"/>
</dbReference>
<name>A0A3Q0J9D5_DIACI</name>
<feature type="domain" description="Ig-like" evidence="4">
    <location>
        <begin position="1"/>
        <end position="90"/>
    </location>
</feature>
<dbReference type="AlphaFoldDB" id="A0A3Q0J9D5"/>
<dbReference type="RefSeq" id="XP_026685041.1">
    <property type="nucleotide sequence ID" value="XM_026829240.1"/>
</dbReference>
<evidence type="ECO:0000256" key="3">
    <source>
        <dbReference type="ARBA" id="ARBA00023157"/>
    </source>
</evidence>
<dbReference type="PANTHER" id="PTHR21261">
    <property type="entry name" value="BEAT PROTEIN"/>
    <property type="match status" value="1"/>
</dbReference>
<dbReference type="InterPro" id="IPR013162">
    <property type="entry name" value="CD80_C2-set"/>
</dbReference>
<keyword evidence="1" id="KW-0812">Transmembrane</keyword>
<protein>
    <submittedName>
        <fullName evidence="6">Uncharacterized protein LOC103516998</fullName>
    </submittedName>
</protein>
<accession>A0A3Q0J9D5</accession>
<evidence type="ECO:0000259" key="4">
    <source>
        <dbReference type="PROSITE" id="PS50835"/>
    </source>
</evidence>
<dbReference type="PANTHER" id="PTHR21261:SF17">
    <property type="entry name" value="BEAT VI"/>
    <property type="match status" value="1"/>
</dbReference>
<proteinExistence type="predicted"/>
<evidence type="ECO:0000313" key="5">
    <source>
        <dbReference type="Proteomes" id="UP000079169"/>
    </source>
</evidence>